<reference evidence="2" key="2">
    <citation type="submission" date="2022-10" db="EMBL/GenBank/DDBJ databases">
        <authorList>
            <consortium name="ENA_rothamsted_submissions"/>
            <consortium name="culmorum"/>
            <person name="King R."/>
        </authorList>
    </citation>
    <scope>NUCLEOTIDE SEQUENCE</scope>
</reference>
<dbReference type="AlphaFoldDB" id="A0A9N9RZM6"/>
<sequence>MRFIVILVIFSVIAYSSCYEVAEADPLEEFGEEFSEDQIEEITFVEDLPTRKCNIRSCIRKCQSIMKPPYRAACRNDKCRYTVIARACSRKWWIHNRQADIDTPANGTSCLSVSNWD</sequence>
<name>A0A9N9RZM6_9DIPT</name>
<evidence type="ECO:0000256" key="1">
    <source>
        <dbReference type="SAM" id="SignalP"/>
    </source>
</evidence>
<dbReference type="EMBL" id="OU895879">
    <property type="protein sequence ID" value="CAG9807096.1"/>
    <property type="molecule type" value="Genomic_DNA"/>
</dbReference>
<feature type="chain" id="PRO_5040179000" evidence="1">
    <location>
        <begin position="19"/>
        <end position="117"/>
    </location>
</feature>
<dbReference type="Proteomes" id="UP001153620">
    <property type="component" value="Chromosome 3"/>
</dbReference>
<evidence type="ECO:0000313" key="2">
    <source>
        <dbReference type="EMBL" id="CAG9807096.1"/>
    </source>
</evidence>
<reference evidence="2" key="1">
    <citation type="submission" date="2022-01" db="EMBL/GenBank/DDBJ databases">
        <authorList>
            <person name="King R."/>
        </authorList>
    </citation>
    <scope>NUCLEOTIDE SEQUENCE</scope>
</reference>
<gene>
    <name evidence="2" type="ORF">CHIRRI_LOCUS9946</name>
</gene>
<feature type="signal peptide" evidence="1">
    <location>
        <begin position="1"/>
        <end position="18"/>
    </location>
</feature>
<evidence type="ECO:0000313" key="3">
    <source>
        <dbReference type="Proteomes" id="UP001153620"/>
    </source>
</evidence>
<organism evidence="2 3">
    <name type="scientific">Chironomus riparius</name>
    <dbReference type="NCBI Taxonomy" id="315576"/>
    <lineage>
        <taxon>Eukaryota</taxon>
        <taxon>Metazoa</taxon>
        <taxon>Ecdysozoa</taxon>
        <taxon>Arthropoda</taxon>
        <taxon>Hexapoda</taxon>
        <taxon>Insecta</taxon>
        <taxon>Pterygota</taxon>
        <taxon>Neoptera</taxon>
        <taxon>Endopterygota</taxon>
        <taxon>Diptera</taxon>
        <taxon>Nematocera</taxon>
        <taxon>Chironomoidea</taxon>
        <taxon>Chironomidae</taxon>
        <taxon>Chironominae</taxon>
        <taxon>Chironomus</taxon>
    </lineage>
</organism>
<keyword evidence="1" id="KW-0732">Signal</keyword>
<protein>
    <submittedName>
        <fullName evidence="2">Uncharacterized protein</fullName>
    </submittedName>
</protein>
<accession>A0A9N9RZM6</accession>
<keyword evidence="3" id="KW-1185">Reference proteome</keyword>
<proteinExistence type="predicted"/>